<feature type="chain" id="PRO_5046228142" evidence="1">
    <location>
        <begin position="17"/>
        <end position="297"/>
    </location>
</feature>
<protein>
    <submittedName>
        <fullName evidence="3">Antibiotic biosynthesis monooxygenase</fullName>
    </submittedName>
</protein>
<name>A0ABR1G5C7_AURAN</name>
<evidence type="ECO:0000313" key="4">
    <source>
        <dbReference type="Proteomes" id="UP001363151"/>
    </source>
</evidence>
<dbReference type="EMBL" id="JBBJCI010000094">
    <property type="protein sequence ID" value="KAK7248520.1"/>
    <property type="molecule type" value="Genomic_DNA"/>
</dbReference>
<dbReference type="PROSITE" id="PS51725">
    <property type="entry name" value="ABM"/>
    <property type="match status" value="2"/>
</dbReference>
<evidence type="ECO:0000256" key="1">
    <source>
        <dbReference type="SAM" id="SignalP"/>
    </source>
</evidence>
<accession>A0ABR1G5C7</accession>
<dbReference type="SUPFAM" id="SSF54909">
    <property type="entry name" value="Dimeric alpha+beta barrel"/>
    <property type="match status" value="2"/>
</dbReference>
<dbReference type="PANTHER" id="PTHR34474">
    <property type="entry name" value="SIGNAL TRANSDUCTION PROTEIN TRAP"/>
    <property type="match status" value="1"/>
</dbReference>
<dbReference type="InterPro" id="IPR011008">
    <property type="entry name" value="Dimeric_a/b-barrel"/>
</dbReference>
<feature type="domain" description="ABM" evidence="2">
    <location>
        <begin position="53"/>
        <end position="147"/>
    </location>
</feature>
<dbReference type="Gene3D" id="3.30.70.100">
    <property type="match status" value="2"/>
</dbReference>
<reference evidence="3 4" key="1">
    <citation type="submission" date="2024-03" db="EMBL/GenBank/DDBJ databases">
        <title>Aureococcus anophagefferens CCMP1851 and Kratosvirus quantuckense: Draft genome of a second virus-susceptible host strain in the model system.</title>
        <authorList>
            <person name="Chase E."/>
            <person name="Truchon A.R."/>
            <person name="Schepens W."/>
            <person name="Wilhelm S.W."/>
        </authorList>
    </citation>
    <scope>NUCLEOTIDE SEQUENCE [LARGE SCALE GENOMIC DNA]</scope>
    <source>
        <strain evidence="3 4">CCMP1851</strain>
    </source>
</reference>
<organism evidence="3 4">
    <name type="scientific">Aureococcus anophagefferens</name>
    <name type="common">Harmful bloom alga</name>
    <dbReference type="NCBI Taxonomy" id="44056"/>
    <lineage>
        <taxon>Eukaryota</taxon>
        <taxon>Sar</taxon>
        <taxon>Stramenopiles</taxon>
        <taxon>Ochrophyta</taxon>
        <taxon>Pelagophyceae</taxon>
        <taxon>Pelagomonadales</taxon>
        <taxon>Pelagomonadaceae</taxon>
        <taxon>Aureococcus</taxon>
    </lineage>
</organism>
<keyword evidence="1" id="KW-0732">Signal</keyword>
<keyword evidence="4" id="KW-1185">Reference proteome</keyword>
<dbReference type="InterPro" id="IPR007138">
    <property type="entry name" value="ABM_dom"/>
</dbReference>
<feature type="domain" description="ABM" evidence="2">
    <location>
        <begin position="194"/>
        <end position="289"/>
    </location>
</feature>
<dbReference type="Proteomes" id="UP001363151">
    <property type="component" value="Unassembled WGS sequence"/>
</dbReference>
<sequence length="297" mass="32189">MGARSIILAALSLAAARGFQAPRGASTRTLLRAATVEAAPAATGAERLAAERYVVQNRFKVKKGREAAFEKRWADRESRLGNLDGFRFFCMLRRVDDADAADDVNYVSATVWETKANFDAWKKGDAFKEAHGGGTVAGVAGMLVATLQNTKGKPKVAAWEGLLPLGLPGAPPADGEGWRRVAADGEATLPSDVFVAMNRFPVAEGSEDEFERRFADRSSTLADFAGFKGFLLLRRDDKVDDGATHSTFSVWDSRASFQAWLDSEKKPDEQPRKNLLAGRPTPSYYEGILALESAQGV</sequence>
<dbReference type="InterPro" id="IPR050404">
    <property type="entry name" value="Heme-degrading_MO"/>
</dbReference>
<comment type="caution">
    <text evidence="3">The sequence shown here is derived from an EMBL/GenBank/DDBJ whole genome shotgun (WGS) entry which is preliminary data.</text>
</comment>
<dbReference type="PANTHER" id="PTHR34474:SF2">
    <property type="entry name" value="SIGNAL TRANSDUCTION PROTEIN TRAP"/>
    <property type="match status" value="1"/>
</dbReference>
<evidence type="ECO:0000259" key="2">
    <source>
        <dbReference type="PROSITE" id="PS51725"/>
    </source>
</evidence>
<keyword evidence="3" id="KW-0503">Monooxygenase</keyword>
<proteinExistence type="predicted"/>
<evidence type="ECO:0000313" key="3">
    <source>
        <dbReference type="EMBL" id="KAK7248520.1"/>
    </source>
</evidence>
<keyword evidence="3" id="KW-0560">Oxidoreductase</keyword>
<dbReference type="Pfam" id="PF03992">
    <property type="entry name" value="ABM"/>
    <property type="match status" value="2"/>
</dbReference>
<dbReference type="GO" id="GO:0004497">
    <property type="term" value="F:monooxygenase activity"/>
    <property type="evidence" value="ECO:0007669"/>
    <property type="project" value="UniProtKB-KW"/>
</dbReference>
<gene>
    <name evidence="3" type="ORF">SO694_00162052</name>
</gene>
<feature type="signal peptide" evidence="1">
    <location>
        <begin position="1"/>
        <end position="16"/>
    </location>
</feature>